<feature type="compositionally biased region" description="Basic and acidic residues" evidence="1">
    <location>
        <begin position="110"/>
        <end position="120"/>
    </location>
</feature>
<feature type="region of interest" description="Disordered" evidence="1">
    <location>
        <begin position="1"/>
        <end position="22"/>
    </location>
</feature>
<feature type="region of interest" description="Disordered" evidence="1">
    <location>
        <begin position="40"/>
        <end position="146"/>
    </location>
</feature>
<feature type="compositionally biased region" description="Polar residues" evidence="1">
    <location>
        <begin position="248"/>
        <end position="275"/>
    </location>
</feature>
<evidence type="ECO:0000313" key="3">
    <source>
        <dbReference type="Proteomes" id="UP000481861"/>
    </source>
</evidence>
<reference evidence="2 3" key="1">
    <citation type="submission" date="2020-01" db="EMBL/GenBank/DDBJ databases">
        <authorList>
            <consortium name="DOE Joint Genome Institute"/>
            <person name="Haridas S."/>
            <person name="Albert R."/>
            <person name="Binder M."/>
            <person name="Bloem J."/>
            <person name="Labutti K."/>
            <person name="Salamov A."/>
            <person name="Andreopoulos B."/>
            <person name="Baker S.E."/>
            <person name="Barry K."/>
            <person name="Bills G."/>
            <person name="Bluhm B.H."/>
            <person name="Cannon C."/>
            <person name="Castanera R."/>
            <person name="Culley D.E."/>
            <person name="Daum C."/>
            <person name="Ezra D."/>
            <person name="Gonzalez J.B."/>
            <person name="Henrissat B."/>
            <person name="Kuo A."/>
            <person name="Liang C."/>
            <person name="Lipzen A."/>
            <person name="Lutzoni F."/>
            <person name="Magnuson J."/>
            <person name="Mondo S."/>
            <person name="Nolan M."/>
            <person name="Ohm R."/>
            <person name="Pangilinan J."/>
            <person name="Park H.-J.H."/>
            <person name="Ramirez L."/>
            <person name="Alfaro M."/>
            <person name="Sun H."/>
            <person name="Tritt A."/>
            <person name="Yoshinaga Y."/>
            <person name="Zwiers L.-H.L."/>
            <person name="Turgeon B.G."/>
            <person name="Goodwin S.B."/>
            <person name="Spatafora J.W."/>
            <person name="Crous P.W."/>
            <person name="Grigoriev I.V."/>
        </authorList>
    </citation>
    <scope>NUCLEOTIDE SEQUENCE [LARGE SCALE GENOMIC DNA]</scope>
    <source>
        <strain evidence="2 3">CBS 611.86</strain>
    </source>
</reference>
<accession>A0A7C8MG07</accession>
<sequence>MPPGGLYPMPRHHLYGSRKPLKVYSTKDFEEPEAEINVEAVDADEAENLRRKDEKRLRKEERRKRKELKKQQEVAPNTDHMQTEVPSPIKVNAAAPSDGGKVERKKKKKAEAEKSLPEASHKKRKRESKAGVNEPTAPQNDAVNGSFVVGTDMVKTLKQSMGNLGQTFNQMSLPEPLPQKTSKVKKKKASKKTEAAEKNVVQQSEPVGAPESPETPTKKRQKRLSDNGVAKKMAVPFASRLVRPVARTLNSGTPQQSFVPLPPSSQWTASQQKQSAPEVLVPETPVAKSRSKPIQKAPVPFSLSQPSTTSKSAKKTSNKARLTLDVSPPTSTGGSQSATTQSATSKPKKGRKSEVKPKFATSLLSKFIQPLRDNVTRASSRQGSVGTSVGTSMAPSSASSVDLPEQFNRVGKPYARSGALVDPFTTREPIKKKHRETHEEAPMQIFDEKFSDMVKTVNFTEESDYLNSYLDWSSLENDPIDKVPCLGQVTGCTSKKEEIFRLSREEGINIMKLFENGTASEQLIAHANTNGRNAEGFLITAIRARVPVPIGPVEGEWTLYCPKYSVRHVDKYSGLRAMKISSISGFNDKNMFTARLSLPPRPGVYSTLTFSTPPHASFRTTTLTTAAERNTMEVIFFGNGFLHLRMDLKLFLTGRPIEMVDGKSRLMEFIGVHEKALRWEEPKDELQEMGKKVFEKYGHIDSD</sequence>
<proteinExistence type="predicted"/>
<feature type="region of interest" description="Disordered" evidence="1">
    <location>
        <begin position="165"/>
        <end position="357"/>
    </location>
</feature>
<feature type="compositionally biased region" description="Basic residues" evidence="1">
    <location>
        <begin position="10"/>
        <end position="21"/>
    </location>
</feature>
<dbReference type="AlphaFoldDB" id="A0A7C8MG07"/>
<gene>
    <name evidence="2" type="ORF">BDV95DRAFT_590734</name>
</gene>
<evidence type="ECO:0000256" key="1">
    <source>
        <dbReference type="SAM" id="MobiDB-lite"/>
    </source>
</evidence>
<feature type="region of interest" description="Disordered" evidence="1">
    <location>
        <begin position="377"/>
        <end position="402"/>
    </location>
</feature>
<feature type="compositionally biased region" description="Low complexity" evidence="1">
    <location>
        <begin position="327"/>
        <end position="345"/>
    </location>
</feature>
<feature type="compositionally biased region" description="Basic and acidic residues" evidence="1">
    <location>
        <begin position="47"/>
        <end position="60"/>
    </location>
</feature>
<keyword evidence="3" id="KW-1185">Reference proteome</keyword>
<dbReference type="OrthoDB" id="3685818at2759"/>
<dbReference type="EMBL" id="JAADJZ010000003">
    <property type="protein sequence ID" value="KAF2876659.1"/>
    <property type="molecule type" value="Genomic_DNA"/>
</dbReference>
<name>A0A7C8MG07_9PLEO</name>
<dbReference type="Proteomes" id="UP000481861">
    <property type="component" value="Unassembled WGS sequence"/>
</dbReference>
<evidence type="ECO:0000313" key="2">
    <source>
        <dbReference type="EMBL" id="KAF2876659.1"/>
    </source>
</evidence>
<protein>
    <submittedName>
        <fullName evidence="2">Uncharacterized protein</fullName>
    </submittedName>
</protein>
<comment type="caution">
    <text evidence="2">The sequence shown here is derived from an EMBL/GenBank/DDBJ whole genome shotgun (WGS) entry which is preliminary data.</text>
</comment>
<organism evidence="2 3">
    <name type="scientific">Massariosphaeria phaeospora</name>
    <dbReference type="NCBI Taxonomy" id="100035"/>
    <lineage>
        <taxon>Eukaryota</taxon>
        <taxon>Fungi</taxon>
        <taxon>Dikarya</taxon>
        <taxon>Ascomycota</taxon>
        <taxon>Pezizomycotina</taxon>
        <taxon>Dothideomycetes</taxon>
        <taxon>Pleosporomycetidae</taxon>
        <taxon>Pleosporales</taxon>
        <taxon>Pleosporales incertae sedis</taxon>
        <taxon>Massariosphaeria</taxon>
    </lineage>
</organism>
<feature type="compositionally biased region" description="Polar residues" evidence="1">
    <location>
        <begin position="377"/>
        <end position="400"/>
    </location>
</feature>